<dbReference type="Gene3D" id="3.30.497.10">
    <property type="entry name" value="Antithrombin, subunit I, domain 2"/>
    <property type="match status" value="1"/>
</dbReference>
<gene>
    <name evidence="5" type="ORF">OXX778_LOCUS1945</name>
</gene>
<dbReference type="GO" id="GO:0005615">
    <property type="term" value="C:extracellular space"/>
    <property type="evidence" value="ECO:0007669"/>
    <property type="project" value="InterPro"/>
</dbReference>
<organism evidence="5 6">
    <name type="scientific">Brachionus calyciflorus</name>
    <dbReference type="NCBI Taxonomy" id="104777"/>
    <lineage>
        <taxon>Eukaryota</taxon>
        <taxon>Metazoa</taxon>
        <taxon>Spiralia</taxon>
        <taxon>Gnathifera</taxon>
        <taxon>Rotifera</taxon>
        <taxon>Eurotatoria</taxon>
        <taxon>Monogononta</taxon>
        <taxon>Pseudotrocha</taxon>
        <taxon>Ploima</taxon>
        <taxon>Brachionidae</taxon>
        <taxon>Brachionus</taxon>
    </lineage>
</organism>
<dbReference type="CDD" id="cd00172">
    <property type="entry name" value="serpin"/>
    <property type="match status" value="1"/>
</dbReference>
<reference evidence="5" key="1">
    <citation type="submission" date="2021-02" db="EMBL/GenBank/DDBJ databases">
        <authorList>
            <person name="Nowell W R."/>
        </authorList>
    </citation>
    <scope>NUCLEOTIDE SEQUENCE</scope>
    <source>
        <strain evidence="5">Ploen Becks lab</strain>
    </source>
</reference>
<feature type="compositionally biased region" description="Low complexity" evidence="3">
    <location>
        <begin position="1"/>
        <end position="18"/>
    </location>
</feature>
<protein>
    <recommendedName>
        <fullName evidence="4">Serpin domain-containing protein</fullName>
    </recommendedName>
</protein>
<dbReference type="SMART" id="SM00093">
    <property type="entry name" value="SERPIN"/>
    <property type="match status" value="1"/>
</dbReference>
<feature type="region of interest" description="Disordered" evidence="3">
    <location>
        <begin position="1"/>
        <end position="60"/>
    </location>
</feature>
<dbReference type="InterPro" id="IPR036186">
    <property type="entry name" value="Serpin_sf"/>
</dbReference>
<evidence type="ECO:0000313" key="5">
    <source>
        <dbReference type="EMBL" id="CAF0718392.1"/>
    </source>
</evidence>
<evidence type="ECO:0000256" key="3">
    <source>
        <dbReference type="SAM" id="MobiDB-lite"/>
    </source>
</evidence>
<evidence type="ECO:0000256" key="2">
    <source>
        <dbReference type="RuleBase" id="RU000411"/>
    </source>
</evidence>
<comment type="similarity">
    <text evidence="1 2">Belongs to the serpin family.</text>
</comment>
<dbReference type="OrthoDB" id="671595at2759"/>
<comment type="caution">
    <text evidence="5">The sequence shown here is derived from an EMBL/GenBank/DDBJ whole genome shotgun (WGS) entry which is preliminary data.</text>
</comment>
<dbReference type="AlphaFoldDB" id="A0A813M7G6"/>
<dbReference type="SUPFAM" id="SSF56574">
    <property type="entry name" value="Serpins"/>
    <property type="match status" value="1"/>
</dbReference>
<feature type="compositionally biased region" description="Basic and acidic residues" evidence="3">
    <location>
        <begin position="43"/>
        <end position="59"/>
    </location>
</feature>
<proteinExistence type="inferred from homology"/>
<dbReference type="InterPro" id="IPR042185">
    <property type="entry name" value="Serpin_sf_2"/>
</dbReference>
<accession>A0A813M7G6</accession>
<feature type="compositionally biased region" description="Polar residues" evidence="3">
    <location>
        <begin position="33"/>
        <end position="42"/>
    </location>
</feature>
<dbReference type="Proteomes" id="UP000663879">
    <property type="component" value="Unassembled WGS sequence"/>
</dbReference>
<feature type="domain" description="Serpin" evidence="4">
    <location>
        <begin position="120"/>
        <end position="465"/>
    </location>
</feature>
<dbReference type="InterPro" id="IPR000215">
    <property type="entry name" value="Serpin_fam"/>
</dbReference>
<name>A0A813M7G6_9BILA</name>
<dbReference type="InterPro" id="IPR023796">
    <property type="entry name" value="Serpin_dom"/>
</dbReference>
<evidence type="ECO:0000259" key="4">
    <source>
        <dbReference type="SMART" id="SM00093"/>
    </source>
</evidence>
<dbReference type="EMBL" id="CAJNOC010000138">
    <property type="protein sequence ID" value="CAF0718392.1"/>
    <property type="molecule type" value="Genomic_DNA"/>
</dbReference>
<dbReference type="Pfam" id="PF00079">
    <property type="entry name" value="Serpin"/>
    <property type="match status" value="1"/>
</dbReference>
<dbReference type="PANTHER" id="PTHR11461:SF211">
    <property type="entry name" value="GH10112P-RELATED"/>
    <property type="match status" value="1"/>
</dbReference>
<evidence type="ECO:0000256" key="1">
    <source>
        <dbReference type="ARBA" id="ARBA00009500"/>
    </source>
</evidence>
<dbReference type="GO" id="GO:0004867">
    <property type="term" value="F:serine-type endopeptidase inhibitor activity"/>
    <property type="evidence" value="ECO:0007669"/>
    <property type="project" value="InterPro"/>
</dbReference>
<dbReference type="InterPro" id="IPR042178">
    <property type="entry name" value="Serpin_sf_1"/>
</dbReference>
<evidence type="ECO:0000313" key="6">
    <source>
        <dbReference type="Proteomes" id="UP000663879"/>
    </source>
</evidence>
<dbReference type="PANTHER" id="PTHR11461">
    <property type="entry name" value="SERINE PROTEASE INHIBITOR, SERPIN"/>
    <property type="match status" value="1"/>
</dbReference>
<sequence length="466" mass="53246">MEKSRSSNTSSKNSNRTTLGSLKDKIKFIKMNPSRNPSVNTDKNSEKSANDKKNTKDDSVLTSRKLVRNSFTINRTKLSQFNSSRPPKKSTGKKSKKLIDNPVLLNYVGSIIGSVNSFSFNFYKNALGNVSKNVAFSPVCLFHLLNILNSCSDEKNAKEIRNVLNLSKPDSEKYLPLLIDLLNYNFDANKGTDHVSVKSKAFFKENFLLKKYADLIEANYGVELNEGTSQLKSELDKLEKKNIFMKLSEVFMILNNSLSFDLAWKKEFNLTSQKGLFTKPNSEKISIELMNIPRNKFLYAKNPLGLPLKICEFPLSNEDYAFTILLPEREMIDIIEERLDYEIFDAIVREMRFVEVNTILPKFSITDELDLCPILRILGAESLVDFKNKKNGLCIDKAFYKTNITINEKSVSFNSDTNLILTRESFPNLNLDHPSEELNCENPFLFYIRNKSSNLILFMGKLIVPE</sequence>
<dbReference type="Gene3D" id="2.30.39.10">
    <property type="entry name" value="Alpha-1-antitrypsin, domain 1"/>
    <property type="match status" value="1"/>
</dbReference>
<keyword evidence="6" id="KW-1185">Reference proteome</keyword>